<evidence type="ECO:0000313" key="3">
    <source>
        <dbReference type="EMBL" id="CAB5039623.1"/>
    </source>
</evidence>
<gene>
    <name evidence="1" type="ORF">UFOPK2265_00109</name>
    <name evidence="2" type="ORF">UFOPK3255_00382</name>
    <name evidence="3" type="ORF">UFOPK4248_00139</name>
    <name evidence="4" type="ORF">UFOPK4284_00064</name>
</gene>
<organism evidence="2">
    <name type="scientific">freshwater metagenome</name>
    <dbReference type="NCBI Taxonomy" id="449393"/>
    <lineage>
        <taxon>unclassified sequences</taxon>
        <taxon>metagenomes</taxon>
        <taxon>ecological metagenomes</taxon>
    </lineage>
</organism>
<dbReference type="InterPro" id="IPR006439">
    <property type="entry name" value="HAD-SF_hydro_IA"/>
</dbReference>
<sequence length="242" mass="26285">MYLHINKPYGTLLQVTNSNERRFFDAIFFDMDGLMVDSEPLWLESESEITAAYGYQWQAQDQVACLGGPLSRVGEYMSVRCLGVESPAYFTQKLIDVQCAKLRGKTPLMPGAIELVRELAAHGIATALVSASPRIIVDAVLDNLGGSPFPFSISSDDVINTKPHPDAYLLAAKKSGAEISNSLIFEDSLTGVAAAQASGAWLIAVPHLVTVLESTRVRSIRSLQQLSFAKLAELFEDFSAAI</sequence>
<dbReference type="AlphaFoldDB" id="A0A6J7B7M3"/>
<dbReference type="InterPro" id="IPR036412">
    <property type="entry name" value="HAD-like_sf"/>
</dbReference>
<dbReference type="PANTHER" id="PTHR18901">
    <property type="entry name" value="2-DEOXYGLUCOSE-6-PHOSPHATE PHOSPHATASE 2"/>
    <property type="match status" value="1"/>
</dbReference>
<dbReference type="EMBL" id="CAEZWP010000002">
    <property type="protein sequence ID" value="CAB4650687.1"/>
    <property type="molecule type" value="Genomic_DNA"/>
</dbReference>
<dbReference type="EMBL" id="CAFBQE010000002">
    <property type="protein sequence ID" value="CAB5044055.1"/>
    <property type="molecule type" value="Genomic_DNA"/>
</dbReference>
<evidence type="ECO:0000313" key="4">
    <source>
        <dbReference type="EMBL" id="CAB5044055.1"/>
    </source>
</evidence>
<protein>
    <submittedName>
        <fullName evidence="2">Unannotated protein</fullName>
    </submittedName>
</protein>
<accession>A0A6J7B7M3</accession>
<dbReference type="CDD" id="cd07505">
    <property type="entry name" value="HAD_BPGM-like"/>
    <property type="match status" value="1"/>
</dbReference>
<dbReference type="EMBL" id="CAFAZY010000033">
    <property type="protein sequence ID" value="CAB4841312.1"/>
    <property type="molecule type" value="Genomic_DNA"/>
</dbReference>
<proteinExistence type="predicted"/>
<name>A0A6J7B7M3_9ZZZZ</name>
<dbReference type="InterPro" id="IPR023214">
    <property type="entry name" value="HAD_sf"/>
</dbReference>
<dbReference type="NCBIfam" id="TIGR01509">
    <property type="entry name" value="HAD-SF-IA-v3"/>
    <property type="match status" value="1"/>
</dbReference>
<dbReference type="SUPFAM" id="SSF56784">
    <property type="entry name" value="HAD-like"/>
    <property type="match status" value="1"/>
</dbReference>
<reference evidence="2" key="1">
    <citation type="submission" date="2020-05" db="EMBL/GenBank/DDBJ databases">
        <authorList>
            <person name="Chiriac C."/>
            <person name="Salcher M."/>
            <person name="Ghai R."/>
            <person name="Kavagutti S V."/>
        </authorList>
    </citation>
    <scope>NUCLEOTIDE SEQUENCE</scope>
</reference>
<dbReference type="Gene3D" id="3.40.50.1000">
    <property type="entry name" value="HAD superfamily/HAD-like"/>
    <property type="match status" value="1"/>
</dbReference>
<dbReference type="PANTHER" id="PTHR18901:SF38">
    <property type="entry name" value="PSEUDOURIDINE-5'-PHOSPHATASE"/>
    <property type="match status" value="1"/>
</dbReference>
<dbReference type="Gene3D" id="1.10.150.240">
    <property type="entry name" value="Putative phosphatase, domain 2"/>
    <property type="match status" value="1"/>
</dbReference>
<dbReference type="SFLD" id="SFLDG01129">
    <property type="entry name" value="C1.5:_HAD__Beta-PGM__Phosphata"/>
    <property type="match status" value="1"/>
</dbReference>
<evidence type="ECO:0000313" key="1">
    <source>
        <dbReference type="EMBL" id="CAB4650687.1"/>
    </source>
</evidence>
<dbReference type="SFLD" id="SFLDS00003">
    <property type="entry name" value="Haloacid_Dehalogenase"/>
    <property type="match status" value="1"/>
</dbReference>
<evidence type="ECO:0000313" key="2">
    <source>
        <dbReference type="EMBL" id="CAB4841312.1"/>
    </source>
</evidence>
<dbReference type="InterPro" id="IPR023198">
    <property type="entry name" value="PGP-like_dom2"/>
</dbReference>
<dbReference type="Pfam" id="PF00702">
    <property type="entry name" value="Hydrolase"/>
    <property type="match status" value="1"/>
</dbReference>
<dbReference type="EMBL" id="CAFBQB010000010">
    <property type="protein sequence ID" value="CAB5039623.1"/>
    <property type="molecule type" value="Genomic_DNA"/>
</dbReference>